<dbReference type="GO" id="GO:0009366">
    <property type="term" value="C:enterobactin synthetase complex"/>
    <property type="evidence" value="ECO:0007669"/>
    <property type="project" value="InterPro"/>
</dbReference>
<dbReference type="InterPro" id="IPR003542">
    <property type="entry name" value="Enbac_synth_compD-like"/>
</dbReference>
<dbReference type="AlphaFoldDB" id="A0A8H9K751"/>
<dbReference type="Pfam" id="PF17837">
    <property type="entry name" value="4PPT_N"/>
    <property type="match status" value="1"/>
</dbReference>
<dbReference type="SUPFAM" id="SSF56214">
    <property type="entry name" value="4'-phosphopantetheinyl transferase"/>
    <property type="match status" value="1"/>
</dbReference>
<reference evidence="16" key="2">
    <citation type="submission" date="2019-01" db="EMBL/GenBank/DDBJ databases">
        <authorList>
            <consortium name="NCBI Pathogen Detection Project"/>
        </authorList>
    </citation>
    <scope>NUCLEOTIDE SEQUENCE</scope>
    <source>
        <strain evidence="16">BCW_3452</strain>
    </source>
</reference>
<evidence type="ECO:0000256" key="2">
    <source>
        <dbReference type="ARBA" id="ARBA00004993"/>
    </source>
</evidence>
<feature type="binding site" evidence="12">
    <location>
        <position position="161"/>
    </location>
    <ligand>
        <name>CoA</name>
        <dbReference type="ChEBI" id="CHEBI:57287"/>
    </ligand>
</feature>
<dbReference type="EMBL" id="DACRBY010000005">
    <property type="protein sequence ID" value="HAS8539344.1"/>
    <property type="molecule type" value="Genomic_DNA"/>
</dbReference>
<evidence type="ECO:0000256" key="5">
    <source>
        <dbReference type="ARBA" id="ARBA00019087"/>
    </source>
</evidence>
<comment type="subunit">
    <text evidence="4">EntB, EntD, EntE, and EntF form a multienzyme complex called enterobactin synthase.</text>
</comment>
<evidence type="ECO:0000256" key="6">
    <source>
        <dbReference type="ARBA" id="ARBA00022679"/>
    </source>
</evidence>
<comment type="caution">
    <text evidence="16">The sequence shown here is derived from an EMBL/GenBank/DDBJ whole genome shotgun (WGS) entry which is preliminary data.</text>
</comment>
<comment type="cofactor">
    <cofactor evidence="13">
        <name>Mg(2+)</name>
        <dbReference type="ChEBI" id="CHEBI:18420"/>
    </cofactor>
</comment>
<organism evidence="16">
    <name type="scientific">Vibrio vulnificus</name>
    <dbReference type="NCBI Taxonomy" id="672"/>
    <lineage>
        <taxon>Bacteria</taxon>
        <taxon>Pseudomonadati</taxon>
        <taxon>Pseudomonadota</taxon>
        <taxon>Gammaproteobacteria</taxon>
        <taxon>Vibrionales</taxon>
        <taxon>Vibrionaceae</taxon>
        <taxon>Vibrio</taxon>
    </lineage>
</organism>
<dbReference type="GO" id="GO:0009239">
    <property type="term" value="P:enterobactin biosynthetic process"/>
    <property type="evidence" value="ECO:0007669"/>
    <property type="project" value="UniProtKB-UniPathway"/>
</dbReference>
<evidence type="ECO:0000256" key="11">
    <source>
        <dbReference type="ARBA" id="ARBA00049191"/>
    </source>
</evidence>
<feature type="binding site" evidence="13">
    <location>
        <position position="117"/>
    </location>
    <ligand>
        <name>Mg(2+)</name>
        <dbReference type="ChEBI" id="CHEBI:18420"/>
    </ligand>
</feature>
<feature type="domain" description="4'-phosphopantetheinyl transferase" evidence="14">
    <location>
        <begin position="112"/>
        <end position="204"/>
    </location>
</feature>
<dbReference type="InterPro" id="IPR041354">
    <property type="entry name" value="4PPT_N"/>
</dbReference>
<evidence type="ECO:0000256" key="3">
    <source>
        <dbReference type="ARBA" id="ARBA00008342"/>
    </source>
</evidence>
<dbReference type="InterPro" id="IPR037143">
    <property type="entry name" value="4-PPantetheinyl_Trfase_dom_sf"/>
</dbReference>
<dbReference type="Gene3D" id="3.90.470.20">
    <property type="entry name" value="4'-phosphopantetheinyl transferase domain"/>
    <property type="match status" value="1"/>
</dbReference>
<evidence type="ECO:0000256" key="4">
    <source>
        <dbReference type="ARBA" id="ARBA00011503"/>
    </source>
</evidence>
<keyword evidence="13" id="KW-0460">Magnesium</keyword>
<evidence type="ECO:0000256" key="8">
    <source>
        <dbReference type="ARBA" id="ARBA00029894"/>
    </source>
</evidence>
<feature type="domain" description="4'-phosphopantetheinyl transferase N-terminal" evidence="15">
    <location>
        <begin position="43"/>
        <end position="103"/>
    </location>
</feature>
<comment type="similarity">
    <text evidence="3">Belongs to the P-Pant transferase superfamily. EntD family.</text>
</comment>
<feature type="binding site" evidence="12">
    <location>
        <position position="165"/>
    </location>
    <ligand>
        <name>CoA</name>
        <dbReference type="ChEBI" id="CHEBI:57287"/>
    </ligand>
</feature>
<dbReference type="GO" id="GO:0008897">
    <property type="term" value="F:holo-[acyl-carrier-protein] synthase activity"/>
    <property type="evidence" value="ECO:0007669"/>
    <property type="project" value="InterPro"/>
</dbReference>
<comment type="catalytic activity">
    <reaction evidence="11">
        <text>apo-[peptidyl-carrier protein] + CoA = holo-[peptidyl-carrier protein] + adenosine 3',5'-bisphosphate + H(+)</text>
        <dbReference type="Rhea" id="RHEA:46228"/>
        <dbReference type="Rhea" id="RHEA-COMP:11479"/>
        <dbReference type="Rhea" id="RHEA-COMP:11480"/>
        <dbReference type="ChEBI" id="CHEBI:15378"/>
        <dbReference type="ChEBI" id="CHEBI:29999"/>
        <dbReference type="ChEBI" id="CHEBI:57287"/>
        <dbReference type="ChEBI" id="CHEBI:58343"/>
        <dbReference type="ChEBI" id="CHEBI:64479"/>
    </reaction>
</comment>
<comment type="pathway">
    <text evidence="2">Siderophore biosynthesis; enterobactin biosynthesis.</text>
</comment>
<evidence type="ECO:0000256" key="10">
    <source>
        <dbReference type="ARBA" id="ARBA00049176"/>
    </source>
</evidence>
<feature type="binding site" evidence="13">
    <location>
        <position position="115"/>
    </location>
    <ligand>
        <name>Mg(2+)</name>
        <dbReference type="ChEBI" id="CHEBI:18420"/>
    </ligand>
</feature>
<keyword evidence="7" id="KW-0259">Enterobactin biosynthesis</keyword>
<gene>
    <name evidence="16" type="ORF">I7730_06045</name>
</gene>
<accession>A0A8H9K751</accession>
<dbReference type="GO" id="GO:0005886">
    <property type="term" value="C:plasma membrane"/>
    <property type="evidence" value="ECO:0007669"/>
    <property type="project" value="TreeGrafter"/>
</dbReference>
<comment type="catalytic activity">
    <reaction evidence="10">
        <text>apo-[aryl-carrier protein] + CoA = holo-[aryl-carrier protein] + adenosine 3',5'-bisphosphate + H(+)</text>
        <dbReference type="Rhea" id="RHEA:48404"/>
        <dbReference type="Rhea" id="RHEA-COMP:15903"/>
        <dbReference type="Rhea" id="RHEA-COMP:17557"/>
        <dbReference type="ChEBI" id="CHEBI:15378"/>
        <dbReference type="ChEBI" id="CHEBI:29999"/>
        <dbReference type="ChEBI" id="CHEBI:57287"/>
        <dbReference type="ChEBI" id="CHEBI:58343"/>
        <dbReference type="ChEBI" id="CHEBI:64479"/>
    </reaction>
</comment>
<feature type="binding site" evidence="12">
    <location>
        <position position="57"/>
    </location>
    <ligand>
        <name>CoA</name>
        <dbReference type="ChEBI" id="CHEBI:57287"/>
    </ligand>
</feature>
<keyword evidence="13" id="KW-0479">Metal-binding</keyword>
<evidence type="ECO:0000256" key="7">
    <source>
        <dbReference type="ARBA" id="ARBA00023191"/>
    </source>
</evidence>
<keyword evidence="6 16" id="KW-0808">Transferase</keyword>
<feature type="binding site" evidence="12">
    <location>
        <begin position="93"/>
        <end position="94"/>
    </location>
    <ligand>
        <name>CoA</name>
        <dbReference type="ChEBI" id="CHEBI:57287"/>
    </ligand>
</feature>
<evidence type="ECO:0000256" key="9">
    <source>
        <dbReference type="ARBA" id="ARBA00031996"/>
    </source>
</evidence>
<comment type="function">
    <text evidence="1">Involved in the biosynthesis of the siderophore enterobactin (enterochelin), which is a macrocyclic trimeric lactone of N-(2,3-dihydroxybenzoyl)-serine. The serine trilactone serves as a scaffolding for the three catechol functionalities that provide hexadentate coordination for the tightly ligated iron(2+) atoms. Plays an essential role in the assembly of the enterobactin by catalyzing the transfer of the 4'-phosphopantetheine (Ppant) moiety from coenzyme A to the apo-domains of both EntB (ArCP domain) and EntF (PCP domain) to yield their holo-forms which make them competent for the activation of 2,3-dihydroxybenzoate (DHB) and L-serine, respectively.</text>
</comment>
<proteinExistence type="inferred from homology"/>
<dbReference type="Pfam" id="PF01648">
    <property type="entry name" value="ACPS"/>
    <property type="match status" value="1"/>
</dbReference>
<feature type="binding site" evidence="12">
    <location>
        <position position="115"/>
    </location>
    <ligand>
        <name>CoA</name>
        <dbReference type="ChEBI" id="CHEBI:57287"/>
    </ligand>
</feature>
<feature type="binding site" evidence="12">
    <location>
        <position position="49"/>
    </location>
    <ligand>
        <name>CoA</name>
        <dbReference type="ChEBI" id="CHEBI:57287"/>
    </ligand>
</feature>
<evidence type="ECO:0000313" key="16">
    <source>
        <dbReference type="EMBL" id="HAS8539344.1"/>
    </source>
</evidence>
<name>A0A8H9K751_VIBVL</name>
<dbReference type="InterPro" id="IPR008278">
    <property type="entry name" value="4-PPantetheinyl_Trfase_dom"/>
</dbReference>
<evidence type="ECO:0000256" key="12">
    <source>
        <dbReference type="PIRSR" id="PIRSR603542-1"/>
    </source>
</evidence>
<evidence type="ECO:0000259" key="15">
    <source>
        <dbReference type="Pfam" id="PF17837"/>
    </source>
</evidence>
<dbReference type="Proteomes" id="UP000863257">
    <property type="component" value="Unassembled WGS sequence"/>
</dbReference>
<evidence type="ECO:0000256" key="1">
    <source>
        <dbReference type="ARBA" id="ARBA00003937"/>
    </source>
</evidence>
<dbReference type="PRINTS" id="PR01399">
    <property type="entry name" value="ENTSNTHTASED"/>
</dbReference>
<dbReference type="PANTHER" id="PTHR38096">
    <property type="entry name" value="ENTEROBACTIN SYNTHASE COMPONENT D"/>
    <property type="match status" value="1"/>
</dbReference>
<protein>
    <recommendedName>
        <fullName evidence="5">Enterobactin synthase component D</fullName>
    </recommendedName>
    <alternativeName>
        <fullName evidence="8">4'-phosphopantetheinyl transferase EntD</fullName>
    </alternativeName>
    <alternativeName>
        <fullName evidence="9">Enterochelin synthase D</fullName>
    </alternativeName>
</protein>
<feature type="binding site" evidence="12">
    <location>
        <position position="175"/>
    </location>
    <ligand>
        <name>CoA</name>
        <dbReference type="ChEBI" id="CHEBI:57287"/>
    </ligand>
</feature>
<sequence>MWISEPTTLSLGGYTVWQRQFEASSFLPNSAQAWQIALPDSMQQASSKRRAEFVAGRVVARDALVALKSPSYHVFVGEHRAPQWPSGWLGSISHTNHTAVCVARKMHKHAKLGIDMERFVSERAAKEIMPLILVTPQERALVASTDWPIHRLVTLIFSAKESLFKAIYPTVGRYLEFAHSYVEEIDLHRGKLTLRLCRGAEQNMLQKRFTAFFHLYDDSVVTLVSENDQTL</sequence>
<dbReference type="UniPathway" id="UPA00017"/>
<reference evidence="16" key="1">
    <citation type="journal article" date="2018" name="Genome Biol.">
        <title>SKESA: strategic k-mer extension for scrupulous assemblies.</title>
        <authorList>
            <person name="Souvorov A."/>
            <person name="Agarwala R."/>
            <person name="Lipman D.J."/>
        </authorList>
    </citation>
    <scope>NUCLEOTIDE SEQUENCE</scope>
    <source>
        <strain evidence="16">BCW_3452</strain>
    </source>
</reference>
<evidence type="ECO:0000259" key="14">
    <source>
        <dbReference type="Pfam" id="PF01648"/>
    </source>
</evidence>
<dbReference type="PANTHER" id="PTHR38096:SF1">
    <property type="entry name" value="ENTEROBACTIN SYNTHASE COMPONENT D"/>
    <property type="match status" value="1"/>
</dbReference>
<dbReference type="RefSeq" id="WP_130249128.1">
    <property type="nucleotide sequence ID" value="NZ_CP035783.1"/>
</dbReference>
<evidence type="ECO:0000256" key="13">
    <source>
        <dbReference type="PIRSR" id="PIRSR603542-2"/>
    </source>
</evidence>
<dbReference type="GO" id="GO:0000287">
    <property type="term" value="F:magnesium ion binding"/>
    <property type="evidence" value="ECO:0007669"/>
    <property type="project" value="InterPro"/>
</dbReference>